<dbReference type="PANTHER" id="PTHR45810:SF1">
    <property type="entry name" value="HISTONE H3-LIKE CENTROMERIC PROTEIN A"/>
    <property type="match status" value="1"/>
</dbReference>
<dbReference type="GO" id="GO:0030527">
    <property type="term" value="F:structural constituent of chromatin"/>
    <property type="evidence" value="ECO:0007669"/>
    <property type="project" value="InterPro"/>
</dbReference>
<comment type="caution">
    <text evidence="7">The sequence shown here is derived from an EMBL/GenBank/DDBJ whole genome shotgun (WGS) entry which is preliminary data.</text>
</comment>
<dbReference type="InterPro" id="IPR000164">
    <property type="entry name" value="Histone_H3/CENP-A"/>
</dbReference>
<feature type="domain" description="Core Histone H2A/H2B/H3" evidence="6">
    <location>
        <begin position="38"/>
        <end position="103"/>
    </location>
</feature>
<evidence type="ECO:0000259" key="6">
    <source>
        <dbReference type="Pfam" id="PF00125"/>
    </source>
</evidence>
<keyword evidence="4" id="KW-0238">DNA-binding</keyword>
<proteinExistence type="inferred from homology"/>
<dbReference type="InterPro" id="IPR009072">
    <property type="entry name" value="Histone-fold"/>
</dbReference>
<reference evidence="7 8" key="1">
    <citation type="submission" date="2018-02" db="EMBL/GenBank/DDBJ databases">
        <title>Draft genome sequences of Elsinoe sp., causing black scab on jojoba.</title>
        <authorList>
            <person name="Stodart B."/>
            <person name="Jeffress S."/>
            <person name="Ash G."/>
            <person name="Arun Chinnappa K."/>
        </authorList>
    </citation>
    <scope>NUCLEOTIDE SEQUENCE [LARGE SCALE GENOMIC DNA]</scope>
    <source>
        <strain evidence="7 8">Hillstone_2</strain>
    </source>
</reference>
<evidence type="ECO:0000313" key="7">
    <source>
        <dbReference type="EMBL" id="TKX22580.1"/>
    </source>
</evidence>
<evidence type="ECO:0000256" key="5">
    <source>
        <dbReference type="SAM" id="MobiDB-lite"/>
    </source>
</evidence>
<name>A0A4U7B0R6_9PEZI</name>
<accession>A0A4U7B0R6</accession>
<dbReference type="GO" id="GO:0046982">
    <property type="term" value="F:protein heterodimerization activity"/>
    <property type="evidence" value="ECO:0007669"/>
    <property type="project" value="InterPro"/>
</dbReference>
<dbReference type="PRINTS" id="PR00622">
    <property type="entry name" value="HISTONEH3"/>
</dbReference>
<dbReference type="Gene3D" id="1.10.20.10">
    <property type="entry name" value="Histone, subunit A"/>
    <property type="match status" value="1"/>
</dbReference>
<evidence type="ECO:0000313" key="8">
    <source>
        <dbReference type="Proteomes" id="UP000308133"/>
    </source>
</evidence>
<comment type="similarity">
    <text evidence="2">Belongs to the histone H3 family.</text>
</comment>
<dbReference type="SMART" id="SM00428">
    <property type="entry name" value="H3"/>
    <property type="match status" value="1"/>
</dbReference>
<feature type="region of interest" description="Disordered" evidence="5">
    <location>
        <begin position="1"/>
        <end position="35"/>
    </location>
</feature>
<organism evidence="7 8">
    <name type="scientific">Elsinoe australis</name>
    <dbReference type="NCBI Taxonomy" id="40998"/>
    <lineage>
        <taxon>Eukaryota</taxon>
        <taxon>Fungi</taxon>
        <taxon>Dikarya</taxon>
        <taxon>Ascomycota</taxon>
        <taxon>Pezizomycotina</taxon>
        <taxon>Dothideomycetes</taxon>
        <taxon>Dothideomycetidae</taxon>
        <taxon>Myriangiales</taxon>
        <taxon>Elsinoaceae</taxon>
        <taxon>Elsinoe</taxon>
    </lineage>
</organism>
<dbReference type="Proteomes" id="UP000308133">
    <property type="component" value="Unassembled WGS sequence"/>
</dbReference>
<dbReference type="PROSITE" id="PS00959">
    <property type="entry name" value="HISTONE_H3_2"/>
    <property type="match status" value="1"/>
</dbReference>
<evidence type="ECO:0000256" key="1">
    <source>
        <dbReference type="ARBA" id="ARBA00004286"/>
    </source>
</evidence>
<comment type="subcellular location">
    <subcellularLocation>
        <location evidence="1">Chromosome</location>
    </subcellularLocation>
</comment>
<dbReference type="PANTHER" id="PTHR45810">
    <property type="entry name" value="HISTONE H3.2"/>
    <property type="match status" value="1"/>
</dbReference>
<sequence length="115" mass="13149">MGPKSARGAQDWRKRKARAAAAATSQTPGQTRRKRFKHGTVRLNEIRRYQRSTEFLLLKLPFSRLVREIIADVTRSADFRIQKSAIEALQEAAEAFMIGMMEDELPLNLTTSSYH</sequence>
<dbReference type="EMBL" id="PTQR01000066">
    <property type="protein sequence ID" value="TKX22580.1"/>
    <property type="molecule type" value="Genomic_DNA"/>
</dbReference>
<dbReference type="Pfam" id="PF00125">
    <property type="entry name" value="Histone"/>
    <property type="match status" value="1"/>
</dbReference>
<keyword evidence="4" id="KW-0544">Nucleosome core</keyword>
<protein>
    <submittedName>
        <fullName evidence="7">Histone H3.1/H3.2</fullName>
    </submittedName>
</protein>
<evidence type="ECO:0000256" key="2">
    <source>
        <dbReference type="ARBA" id="ARBA00010343"/>
    </source>
</evidence>
<dbReference type="InterPro" id="IPR007125">
    <property type="entry name" value="H2A/H2B/H3"/>
</dbReference>
<dbReference type="GO" id="GO:0003677">
    <property type="term" value="F:DNA binding"/>
    <property type="evidence" value="ECO:0007669"/>
    <property type="project" value="InterPro"/>
</dbReference>
<evidence type="ECO:0000256" key="4">
    <source>
        <dbReference type="ARBA" id="ARBA00023269"/>
    </source>
</evidence>
<evidence type="ECO:0000256" key="3">
    <source>
        <dbReference type="ARBA" id="ARBA00022454"/>
    </source>
</evidence>
<dbReference type="SUPFAM" id="SSF47113">
    <property type="entry name" value="Histone-fold"/>
    <property type="match status" value="1"/>
</dbReference>
<keyword evidence="3" id="KW-0158">Chromosome</keyword>
<gene>
    <name evidence="7" type="ORF">C1H76_5363</name>
</gene>
<dbReference type="GO" id="GO:0000786">
    <property type="term" value="C:nucleosome"/>
    <property type="evidence" value="ECO:0007669"/>
    <property type="project" value="UniProtKB-KW"/>
</dbReference>
<dbReference type="AlphaFoldDB" id="A0A4U7B0R6"/>